<evidence type="ECO:0000256" key="1">
    <source>
        <dbReference type="SAM" id="Phobius"/>
    </source>
</evidence>
<keyword evidence="1" id="KW-1133">Transmembrane helix</keyword>
<evidence type="ECO:0000313" key="3">
    <source>
        <dbReference type="Proteomes" id="UP000278162"/>
    </source>
</evidence>
<comment type="caution">
    <text evidence="2">The sequence shown here is derived from an EMBL/GenBank/DDBJ whole genome shotgun (WGS) entry which is preliminary data.</text>
</comment>
<reference evidence="2 3" key="1">
    <citation type="submission" date="2018-10" db="EMBL/GenBank/DDBJ databases">
        <title>An outbreak of IMP-63 producing strain in France.</title>
        <authorList>
            <person name="Bour M."/>
            <person name="Liapis E."/>
            <person name="Plesiat P."/>
        </authorList>
    </citation>
    <scope>NUCLEOTIDE SEQUENCE [LARGE SCALE GENOMIC DNA]</scope>
    <source>
        <strain evidence="2 3">12917</strain>
    </source>
</reference>
<evidence type="ECO:0000313" key="2">
    <source>
        <dbReference type="EMBL" id="RNF92686.1"/>
    </source>
</evidence>
<dbReference type="RefSeq" id="WP_054912920.1">
    <property type="nucleotide sequence ID" value="NZ_KY270855.1"/>
</dbReference>
<keyword evidence="1" id="KW-0812">Transmembrane</keyword>
<feature type="transmembrane region" description="Helical" evidence="1">
    <location>
        <begin position="75"/>
        <end position="96"/>
    </location>
</feature>
<feature type="transmembrane region" description="Helical" evidence="1">
    <location>
        <begin position="12"/>
        <end position="29"/>
    </location>
</feature>
<name>A0A3M8TKW6_PSEPU</name>
<proteinExistence type="predicted"/>
<keyword evidence="1" id="KW-0472">Membrane</keyword>
<dbReference type="Proteomes" id="UP000278162">
    <property type="component" value="Unassembled WGS sequence"/>
</dbReference>
<accession>A0A3M8TKW6</accession>
<organism evidence="2 3">
    <name type="scientific">Pseudomonas putida</name>
    <name type="common">Arthrobacter siderocapsulatus</name>
    <dbReference type="NCBI Taxonomy" id="303"/>
    <lineage>
        <taxon>Bacteria</taxon>
        <taxon>Pseudomonadati</taxon>
        <taxon>Pseudomonadota</taxon>
        <taxon>Gammaproteobacteria</taxon>
        <taxon>Pseudomonadales</taxon>
        <taxon>Pseudomonadaceae</taxon>
        <taxon>Pseudomonas</taxon>
    </lineage>
</organism>
<sequence length="100" mass="11044">MDAQKGALRYYAWAIWFSSLAWIVSKLAVYSTAHGGVTESWLFVILFGVVALAPKGIQGLILASNYRKDMKAAELRLAGYSLGWVILLAIGLYGFLKYLP</sequence>
<protein>
    <submittedName>
        <fullName evidence="2">Uncharacterized protein</fullName>
    </submittedName>
</protein>
<gene>
    <name evidence="2" type="ORF">EFK07_06210</name>
</gene>
<dbReference type="EMBL" id="RJAI01000012">
    <property type="protein sequence ID" value="RNF92686.1"/>
    <property type="molecule type" value="Genomic_DNA"/>
</dbReference>
<dbReference type="AlphaFoldDB" id="A0A3M8TKW6"/>
<feature type="transmembrane region" description="Helical" evidence="1">
    <location>
        <begin position="41"/>
        <end position="63"/>
    </location>
</feature>